<dbReference type="InterPro" id="IPR021530">
    <property type="entry name" value="AllH-like"/>
</dbReference>
<organism evidence="1 2">
    <name type="scientific">Streptococcus acidominimus</name>
    <dbReference type="NCBI Taxonomy" id="1326"/>
    <lineage>
        <taxon>Bacteria</taxon>
        <taxon>Bacillati</taxon>
        <taxon>Bacillota</taxon>
        <taxon>Bacilli</taxon>
        <taxon>Lactobacillales</taxon>
        <taxon>Streptococcaceae</taxon>
        <taxon>Streptococcus</taxon>
    </lineage>
</organism>
<dbReference type="Proteomes" id="UP000215144">
    <property type="component" value="Chromosome 1"/>
</dbReference>
<evidence type="ECO:0000313" key="2">
    <source>
        <dbReference type="Proteomes" id="UP000215144"/>
    </source>
</evidence>
<dbReference type="EMBL" id="LT906454">
    <property type="protein sequence ID" value="SNV35124.1"/>
    <property type="molecule type" value="Genomic_DNA"/>
</dbReference>
<reference evidence="1 2" key="1">
    <citation type="submission" date="2017-06" db="EMBL/GenBank/DDBJ databases">
        <authorList>
            <consortium name="Pathogen Informatics"/>
        </authorList>
    </citation>
    <scope>NUCLEOTIDE SEQUENCE [LARGE SCALE GENOMIC DNA]</scope>
    <source>
        <strain evidence="1 2">NCTC11291</strain>
    </source>
</reference>
<gene>
    <name evidence="1" type="ORF">SAMEA4504048_00445</name>
</gene>
<dbReference type="AlphaFoldDB" id="A0A239WND4"/>
<dbReference type="Pfam" id="PF11392">
    <property type="entry name" value="AllH"/>
    <property type="match status" value="1"/>
</dbReference>
<sequence>MPLVKALNTINILEISVLVFPFCNNGNTGRIHSVFEHSLNIAINGHLMHISSRQGFISGFGITILRNDFDILRRCVRVQDVVVLKKESFMIYSQSGVFKFVGGITRNLEAKPLQWKYNKDDLDILCQCFRDVLDAKVLGLGSVAELGKVKQLLVMQKCSKEVFGQMVTFLTGRGLGLTPSGDDILLGYCFGLMIFDKGFVREFLEAYLLFIDSHTTKISYEYLYALAKRRISSPLLVLKNAIESRVIKDIELATSAIATIGHTSGNDCLFGILLALEYIQMNYE</sequence>
<protein>
    <submittedName>
        <fullName evidence="1">Protein of uncharacterized function (DUF2877)</fullName>
    </submittedName>
</protein>
<dbReference type="OrthoDB" id="4933449at2"/>
<dbReference type="RefSeq" id="WP_095121791.1">
    <property type="nucleotide sequence ID" value="NZ_LT906454.1"/>
</dbReference>
<proteinExistence type="predicted"/>
<evidence type="ECO:0000313" key="1">
    <source>
        <dbReference type="EMBL" id="SNV35124.1"/>
    </source>
</evidence>
<dbReference type="KEGG" id="saco:SAME_00445"/>
<accession>A0A239WND4</accession>
<name>A0A239WND4_STRAI</name>